<organism evidence="1 2">
    <name type="scientific">Megaselia scalaris</name>
    <name type="common">Humpbacked fly</name>
    <name type="synonym">Phora scalaris</name>
    <dbReference type="NCBI Taxonomy" id="36166"/>
    <lineage>
        <taxon>Eukaryota</taxon>
        <taxon>Metazoa</taxon>
        <taxon>Ecdysozoa</taxon>
        <taxon>Arthropoda</taxon>
        <taxon>Hexapoda</taxon>
        <taxon>Insecta</taxon>
        <taxon>Pterygota</taxon>
        <taxon>Neoptera</taxon>
        <taxon>Endopterygota</taxon>
        <taxon>Diptera</taxon>
        <taxon>Brachycera</taxon>
        <taxon>Muscomorpha</taxon>
        <taxon>Platypezoidea</taxon>
        <taxon>Phoridae</taxon>
        <taxon>Megaseliini</taxon>
        <taxon>Megaselia</taxon>
    </lineage>
</organism>
<name>T1GBJ3_MEGSC</name>
<dbReference type="EMBL" id="CAQQ02188153">
    <property type="status" value="NOT_ANNOTATED_CDS"/>
    <property type="molecule type" value="Genomic_DNA"/>
</dbReference>
<dbReference type="AlphaFoldDB" id="T1GBJ3"/>
<accession>T1GBJ3</accession>
<dbReference type="HOGENOM" id="CLU_2796899_0_0_1"/>
<evidence type="ECO:0000313" key="1">
    <source>
        <dbReference type="EnsemblMetazoa" id="MESCA000627-PA"/>
    </source>
</evidence>
<dbReference type="EnsemblMetazoa" id="MESCA000627-RA">
    <property type="protein sequence ID" value="MESCA000627-PA"/>
    <property type="gene ID" value="MESCA000627"/>
</dbReference>
<dbReference type="EMBL" id="CAQQ02188154">
    <property type="status" value="NOT_ANNOTATED_CDS"/>
    <property type="molecule type" value="Genomic_DNA"/>
</dbReference>
<reference evidence="1" key="2">
    <citation type="submission" date="2015-06" db="UniProtKB">
        <authorList>
            <consortium name="EnsemblMetazoa"/>
        </authorList>
    </citation>
    <scope>IDENTIFICATION</scope>
</reference>
<sequence length="68" mass="7518">MTGCRGLSKMSINILKIGREAMSKVIHLLTISSSILESGKEAMSISNEMMVTFEIMCPEIQPATTDRR</sequence>
<evidence type="ECO:0000313" key="2">
    <source>
        <dbReference type="Proteomes" id="UP000015102"/>
    </source>
</evidence>
<dbReference type="Proteomes" id="UP000015102">
    <property type="component" value="Unassembled WGS sequence"/>
</dbReference>
<reference evidence="2" key="1">
    <citation type="submission" date="2013-02" db="EMBL/GenBank/DDBJ databases">
        <authorList>
            <person name="Hughes D."/>
        </authorList>
    </citation>
    <scope>NUCLEOTIDE SEQUENCE</scope>
    <source>
        <strain>Durham</strain>
        <strain evidence="2">NC isolate 2 -- Noor lab</strain>
    </source>
</reference>
<keyword evidence="2" id="KW-1185">Reference proteome</keyword>
<protein>
    <submittedName>
        <fullName evidence="1">Uncharacterized protein</fullName>
    </submittedName>
</protein>
<proteinExistence type="predicted"/>